<proteinExistence type="inferred from homology"/>
<comment type="function">
    <text evidence="12">Participates in the assembly of the viral procapsid in the cytoplasm. Forms first a 12S pre-assembly complex with protein H, and F and G pentamers, then twelve 12S complexes are joined by the D protein to form the procapsid. Internal scaffold protein B is released from the procapsid upon genome packaging. Autoproteolytic activity cleaves protein B and probably facilitates its removal through the pores of the procapsid.</text>
</comment>
<evidence type="ECO:0000256" key="10">
    <source>
        <dbReference type="ARBA" id="ARBA00023200"/>
    </source>
</evidence>
<comment type="subcellular location">
    <subcellularLocation>
        <location evidence="1">Host cytoplasm</location>
    </subcellularLocation>
</comment>
<dbReference type="Proteomes" id="UP000000889">
    <property type="component" value="Segment"/>
</dbReference>
<evidence type="ECO:0000256" key="11">
    <source>
        <dbReference type="ARBA" id="ARBA00030995"/>
    </source>
</evidence>
<evidence type="ECO:0000256" key="12">
    <source>
        <dbReference type="ARBA" id="ARBA00046109"/>
    </source>
</evidence>
<keyword evidence="5" id="KW-1188">Viral release from host cell</keyword>
<sequence length="117" mass="13618">MQKSFDGNLLEERIQGSQQPEARNGVTFNGSPEQQGPSGTEQNQLRFQPALSDSERERQKAIELEHRRSAFARHYGCAPASEKYVEKYPSFDEKDTRIQLAEFYRFNDGHLKKWGYF</sequence>
<comment type="subunit">
    <text evidence="3">Component of the procapsid complex composed of 60 copies of the internally located B, 240 copies of the external scaffolding protein D, 60 copies of each of the viral structural proteins F and G proteins, and 12 copies of H.</text>
</comment>
<keyword evidence="8" id="KW-0068">Autocatalytic cleavage</keyword>
<name>Q2LM71_9VIRU</name>
<evidence type="ECO:0000256" key="13">
    <source>
        <dbReference type="SAM" id="MobiDB-lite"/>
    </source>
</evidence>
<gene>
    <name evidence="14" type="primary">B</name>
</gene>
<dbReference type="Gene3D" id="4.10.1260.10">
    <property type="entry name" value="Scaffolding protein gpD of bacteriophage procapsid"/>
    <property type="match status" value="1"/>
</dbReference>
<dbReference type="GO" id="GO:0030430">
    <property type="term" value="C:host cell cytoplasm"/>
    <property type="evidence" value="ECO:0007669"/>
    <property type="project" value="UniProtKB-SubCell"/>
</dbReference>
<accession>Q2LM71</accession>
<feature type="compositionally biased region" description="Polar residues" evidence="13">
    <location>
        <begin position="15"/>
        <end position="46"/>
    </location>
</feature>
<evidence type="ECO:0000256" key="2">
    <source>
        <dbReference type="ARBA" id="ARBA00010960"/>
    </source>
</evidence>
<keyword evidence="7" id="KW-0378">Hydrolase</keyword>
<evidence type="ECO:0000256" key="9">
    <source>
        <dbReference type="ARBA" id="ARBA00022950"/>
    </source>
</evidence>
<evidence type="ECO:0000313" key="15">
    <source>
        <dbReference type="Proteomes" id="UP000000889"/>
    </source>
</evidence>
<evidence type="ECO:0000256" key="8">
    <source>
        <dbReference type="ARBA" id="ARBA00022813"/>
    </source>
</evidence>
<dbReference type="RefSeq" id="YP_512430.1">
    <property type="nucleotide sequence ID" value="NC_007823.1"/>
</dbReference>
<protein>
    <recommendedName>
        <fullName evidence="4">Internal scaffolding protein B</fullName>
    </recommendedName>
    <alternativeName>
        <fullName evidence="11">Scaffolding protein B</fullName>
    </alternativeName>
</protein>
<dbReference type="GO" id="GO:0008233">
    <property type="term" value="F:peptidase activity"/>
    <property type="evidence" value="ECO:0007669"/>
    <property type="project" value="UniProtKB-KW"/>
</dbReference>
<keyword evidence="10" id="KW-1035">Host cytoplasm</keyword>
<dbReference type="InterPro" id="IPR003513">
    <property type="entry name" value="Phage_B"/>
</dbReference>
<evidence type="ECO:0000256" key="1">
    <source>
        <dbReference type="ARBA" id="ARBA00004192"/>
    </source>
</evidence>
<keyword evidence="15" id="KW-1185">Reference proteome</keyword>
<keyword evidence="6" id="KW-0645">Protease</keyword>
<evidence type="ECO:0000256" key="4">
    <source>
        <dbReference type="ARBA" id="ARBA00020505"/>
    </source>
</evidence>
<evidence type="ECO:0000256" key="6">
    <source>
        <dbReference type="ARBA" id="ARBA00022670"/>
    </source>
</evidence>
<dbReference type="GO" id="GO:0006508">
    <property type="term" value="P:proteolysis"/>
    <property type="evidence" value="ECO:0007669"/>
    <property type="project" value="UniProtKB-KW"/>
</dbReference>
<dbReference type="KEGG" id="vg:3959394"/>
<evidence type="ECO:0000256" key="3">
    <source>
        <dbReference type="ARBA" id="ARBA00011498"/>
    </source>
</evidence>
<dbReference type="InterPro" id="IPR038149">
    <property type="entry name" value="Phage_B_sf"/>
</dbReference>
<evidence type="ECO:0000256" key="7">
    <source>
        <dbReference type="ARBA" id="ARBA00022801"/>
    </source>
</evidence>
<feature type="region of interest" description="Disordered" evidence="13">
    <location>
        <begin position="1"/>
        <end position="58"/>
    </location>
</feature>
<dbReference type="Pfam" id="PF02304">
    <property type="entry name" value="Phage_B"/>
    <property type="match status" value="1"/>
</dbReference>
<dbReference type="GeneID" id="3959394"/>
<keyword evidence="9" id="KW-0118">Viral capsid assembly</keyword>
<reference evidence="14 15" key="1">
    <citation type="journal article" date="2006" name="J. Bacteriol.">
        <title>Horizontal gene transfer and the evolution of microvirid coliphage genomes.</title>
        <authorList>
            <person name="Rokyta D.R."/>
            <person name="Burch C.L."/>
            <person name="Caudle S.B."/>
            <person name="Wichman H.A."/>
        </authorList>
    </citation>
    <scope>NUCLEOTIDE SEQUENCE</scope>
</reference>
<evidence type="ECO:0000313" key="14">
    <source>
        <dbReference type="EMBL" id="AAZ49010.1"/>
    </source>
</evidence>
<evidence type="ECO:0000256" key="5">
    <source>
        <dbReference type="ARBA" id="ARBA00022612"/>
    </source>
</evidence>
<dbReference type="EMBL" id="DQ079875">
    <property type="protein sequence ID" value="AAZ49010.1"/>
    <property type="molecule type" value="Genomic_DNA"/>
</dbReference>
<dbReference type="GO" id="GO:0019069">
    <property type="term" value="P:viral capsid assembly"/>
    <property type="evidence" value="ECO:0007669"/>
    <property type="project" value="InterPro"/>
</dbReference>
<organism evidence="14 15">
    <name type="scientific">Escherichia phage NC28</name>
    <dbReference type="NCBI Taxonomy" id="338106"/>
    <lineage>
        <taxon>Viruses</taxon>
        <taxon>Monodnaviria</taxon>
        <taxon>Sangervirae</taxon>
        <taxon>Phixviricota</taxon>
        <taxon>Malgrandaviricetes</taxon>
        <taxon>Petitvirales</taxon>
        <taxon>Microviridae</taxon>
        <taxon>Bullavirinae</taxon>
        <taxon>Alphatrevirus</taxon>
        <taxon>Alphatrevirus NC28</taxon>
    </lineage>
</organism>
<comment type="similarity">
    <text evidence="2">Belongs to the microviridae B protein family.</text>
</comment>